<keyword evidence="3" id="KW-1185">Reference proteome</keyword>
<dbReference type="EMBL" id="SDHZ01000001">
    <property type="protein sequence ID" value="RXK85374.1"/>
    <property type="molecule type" value="Genomic_DNA"/>
</dbReference>
<dbReference type="NCBIfam" id="NF001911">
    <property type="entry name" value="PRK00685.1"/>
    <property type="match status" value="1"/>
</dbReference>
<dbReference type="Gene3D" id="3.60.15.10">
    <property type="entry name" value="Ribonuclease Z/Hydroxyacylglutathione hydrolase-like"/>
    <property type="match status" value="1"/>
</dbReference>
<name>A0A4Q1D7U3_9BACT</name>
<proteinExistence type="predicted"/>
<evidence type="ECO:0000313" key="3">
    <source>
        <dbReference type="Proteomes" id="UP000290545"/>
    </source>
</evidence>
<reference evidence="2 3" key="1">
    <citation type="submission" date="2019-01" db="EMBL/GenBank/DDBJ databases">
        <title>Filimonas sp. strain TTM-71.</title>
        <authorList>
            <person name="Chen W.-M."/>
        </authorList>
    </citation>
    <scope>NUCLEOTIDE SEQUENCE [LARGE SCALE GENOMIC DNA]</scope>
    <source>
        <strain evidence="2 3">TTM-71</strain>
    </source>
</reference>
<feature type="domain" description="Metallo-beta-lactamase" evidence="1">
    <location>
        <begin position="7"/>
        <end position="192"/>
    </location>
</feature>
<dbReference type="OrthoDB" id="9789133at2"/>
<dbReference type="PANTHER" id="PTHR43546:SF3">
    <property type="entry name" value="UPF0173 METAL-DEPENDENT HYDROLASE MJ1163"/>
    <property type="match status" value="1"/>
</dbReference>
<keyword evidence="2" id="KW-0378">Hydrolase</keyword>
<accession>A0A4Q1D7U3</accession>
<organism evidence="2 3">
    <name type="scientific">Filimonas effusa</name>
    <dbReference type="NCBI Taxonomy" id="2508721"/>
    <lineage>
        <taxon>Bacteria</taxon>
        <taxon>Pseudomonadati</taxon>
        <taxon>Bacteroidota</taxon>
        <taxon>Chitinophagia</taxon>
        <taxon>Chitinophagales</taxon>
        <taxon>Chitinophagaceae</taxon>
        <taxon>Filimonas</taxon>
    </lineage>
</organism>
<dbReference type="SMART" id="SM00849">
    <property type="entry name" value="Lactamase_B"/>
    <property type="match status" value="1"/>
</dbReference>
<sequence length="228" mass="24307">MKLTYYGQSCFLVQVAGKKILFDPFISPNEQAKAKGVDVDSIEADYIFVSHGHGDHIADLVRIAARTGAVCVCAAEIAGWLGNQGIQNVHGMNHGGPISFPFGQARGVNAIHSSSFPDGSYAGNPMGFVFTTAEGNFYFAGDTALTMDMQLIPLWAKLDFSVLPIGGNFTMDVADAVHASDFVKCNKVVGVHYNTFPPITIDTEKAKTTFEAAGKTLLLPAIGETIEA</sequence>
<gene>
    <name evidence="2" type="ORF">ESB13_00685</name>
</gene>
<dbReference type="GO" id="GO:0016787">
    <property type="term" value="F:hydrolase activity"/>
    <property type="evidence" value="ECO:0007669"/>
    <property type="project" value="UniProtKB-KW"/>
</dbReference>
<evidence type="ECO:0000313" key="2">
    <source>
        <dbReference type="EMBL" id="RXK85374.1"/>
    </source>
</evidence>
<dbReference type="InterPro" id="IPR050114">
    <property type="entry name" value="UPF0173_UPF0282_UlaG_hydrolase"/>
</dbReference>
<dbReference type="Proteomes" id="UP000290545">
    <property type="component" value="Unassembled WGS sequence"/>
</dbReference>
<dbReference type="PANTHER" id="PTHR43546">
    <property type="entry name" value="UPF0173 METAL-DEPENDENT HYDROLASE MJ1163-RELATED"/>
    <property type="match status" value="1"/>
</dbReference>
<comment type="caution">
    <text evidence="2">The sequence shown here is derived from an EMBL/GenBank/DDBJ whole genome shotgun (WGS) entry which is preliminary data.</text>
</comment>
<dbReference type="InterPro" id="IPR036866">
    <property type="entry name" value="RibonucZ/Hydroxyglut_hydro"/>
</dbReference>
<protein>
    <submittedName>
        <fullName evidence="2">Metal-dependent hydrolase</fullName>
    </submittedName>
</protein>
<dbReference type="Pfam" id="PF13483">
    <property type="entry name" value="Lactamase_B_3"/>
    <property type="match status" value="1"/>
</dbReference>
<dbReference type="SUPFAM" id="SSF56281">
    <property type="entry name" value="Metallo-hydrolase/oxidoreductase"/>
    <property type="match status" value="1"/>
</dbReference>
<dbReference type="RefSeq" id="WP_129001126.1">
    <property type="nucleotide sequence ID" value="NZ_SDHZ01000001.1"/>
</dbReference>
<evidence type="ECO:0000259" key="1">
    <source>
        <dbReference type="SMART" id="SM00849"/>
    </source>
</evidence>
<dbReference type="AlphaFoldDB" id="A0A4Q1D7U3"/>
<dbReference type="InterPro" id="IPR001279">
    <property type="entry name" value="Metallo-B-lactamas"/>
</dbReference>